<dbReference type="AlphaFoldDB" id="B3RRJ5"/>
<evidence type="ECO:0000256" key="8">
    <source>
        <dbReference type="RuleBase" id="RU280814"/>
    </source>
</evidence>
<name>B3RRJ5_TRIAD</name>
<dbReference type="CTD" id="6751567"/>
<feature type="domain" description="Anoctamin dimerisation" evidence="11">
    <location>
        <begin position="95"/>
        <end position="321"/>
    </location>
</feature>
<dbReference type="OrthoDB" id="296386at2759"/>
<evidence type="ECO:0000259" key="11">
    <source>
        <dbReference type="Pfam" id="PF16178"/>
    </source>
</evidence>
<dbReference type="OMA" id="TMGRNMR"/>
<dbReference type="InterPro" id="IPR007632">
    <property type="entry name" value="Anoctamin"/>
</dbReference>
<dbReference type="KEGG" id="tad:TRIADDRAFT_54261"/>
<keyword evidence="7" id="KW-0325">Glycoprotein</keyword>
<feature type="transmembrane region" description="Helical" evidence="8">
    <location>
        <begin position="687"/>
        <end position="709"/>
    </location>
</feature>
<feature type="transmembrane region" description="Helical" evidence="8">
    <location>
        <begin position="563"/>
        <end position="584"/>
    </location>
</feature>
<dbReference type="Pfam" id="PF04547">
    <property type="entry name" value="Anoctamin"/>
    <property type="match status" value="1"/>
</dbReference>
<keyword evidence="4 8" id="KW-0812">Transmembrane</keyword>
<evidence type="ECO:0000256" key="1">
    <source>
        <dbReference type="ARBA" id="ARBA00004651"/>
    </source>
</evidence>
<feature type="transmembrane region" description="Helical" evidence="8">
    <location>
        <begin position="519"/>
        <end position="543"/>
    </location>
</feature>
<dbReference type="eggNOG" id="KOG2514">
    <property type="taxonomic scope" value="Eukaryota"/>
</dbReference>
<dbReference type="HOGENOM" id="CLU_006685_1_3_1"/>
<feature type="domain" description="Anoctamin transmembrane" evidence="10">
    <location>
        <begin position="324"/>
        <end position="880"/>
    </location>
</feature>
<reference evidence="12 13" key="1">
    <citation type="journal article" date="2008" name="Nature">
        <title>The Trichoplax genome and the nature of placozoans.</title>
        <authorList>
            <person name="Srivastava M."/>
            <person name="Begovic E."/>
            <person name="Chapman J."/>
            <person name="Putnam N.H."/>
            <person name="Hellsten U."/>
            <person name="Kawashima T."/>
            <person name="Kuo A."/>
            <person name="Mitros T."/>
            <person name="Salamov A."/>
            <person name="Carpenter M.L."/>
            <person name="Signorovitch A.Y."/>
            <person name="Moreno M.A."/>
            <person name="Kamm K."/>
            <person name="Grimwood J."/>
            <person name="Schmutz J."/>
            <person name="Shapiro H."/>
            <person name="Grigoriev I.V."/>
            <person name="Buss L.W."/>
            <person name="Schierwater B."/>
            <person name="Dellaporta S.L."/>
            <person name="Rokhsar D.S."/>
        </authorList>
    </citation>
    <scope>NUCLEOTIDE SEQUENCE [LARGE SCALE GENOMIC DNA]</scope>
    <source>
        <strain evidence="12 13">Grell-BS-1999</strain>
    </source>
</reference>
<dbReference type="RefSeq" id="XP_002110883.1">
    <property type="nucleotide sequence ID" value="XM_002110847.1"/>
</dbReference>
<accession>B3RRJ5</accession>
<keyword evidence="13" id="KW-1185">Reference proteome</keyword>
<evidence type="ECO:0000313" key="13">
    <source>
        <dbReference type="Proteomes" id="UP000009022"/>
    </source>
</evidence>
<dbReference type="InterPro" id="IPR049452">
    <property type="entry name" value="Anoctamin_TM"/>
</dbReference>
<organism evidence="12 13">
    <name type="scientific">Trichoplax adhaerens</name>
    <name type="common">Trichoplax reptans</name>
    <dbReference type="NCBI Taxonomy" id="10228"/>
    <lineage>
        <taxon>Eukaryota</taxon>
        <taxon>Metazoa</taxon>
        <taxon>Placozoa</taxon>
        <taxon>Uniplacotomia</taxon>
        <taxon>Trichoplacea</taxon>
        <taxon>Trichoplacidae</taxon>
        <taxon>Trichoplax</taxon>
    </lineage>
</organism>
<dbReference type="EMBL" id="DS985243">
    <property type="protein sequence ID" value="EDV26887.1"/>
    <property type="molecule type" value="Genomic_DNA"/>
</dbReference>
<evidence type="ECO:0000313" key="12">
    <source>
        <dbReference type="EMBL" id="EDV26887.1"/>
    </source>
</evidence>
<dbReference type="GO" id="GO:0005254">
    <property type="term" value="F:chloride channel activity"/>
    <property type="evidence" value="ECO:0000318"/>
    <property type="project" value="GO_Central"/>
</dbReference>
<feature type="transmembrane region" description="Helical" evidence="8">
    <location>
        <begin position="478"/>
        <end position="499"/>
    </location>
</feature>
<sequence>MSYQQEPPQIGFKNSGSSRPLGFSDVRSPHSADKNPPIGFKSSEHPRPVEAVSMESLHKESGRSQSPGGEGKRRDRDIASASGVHTKEKKSNSVYFNDGERRIDWVLTYKISSDAEKEHKNSERRKAFLDSLRDLAKVQLEEQSSEASVDKVTNYIKIHAPWTTLLEYAEIMRFNMPIKESALNNDHEFIEPEPTCQTCPSPFELDSPYLEKDYNPHYTCAFKNSAINKFLIEDRDTFFTSAQRSAVVDYILKRVDYKENDRTKFGAYRLISKGAFEKSFPLHDGPSEFGESLLTHAPENDRQLLRQEWARPGRWYKFQPLDLVRKYFGEKIGIYFAWLGFYTGMLIPASILGVLCFLYGLFTMGSDKVSSEICSYNLRKQFYMCPLCDELCPYWELRTTCNYAKASTLFLEFWKRRQARIAFEWDLLDYEAEEEPLRAQYEAKCAEEGSYRVNPVTGHEEPYFTPTKRLPRYFLGDISIVFMICLVIAAVFAVIIYRLGITYLLLRTNIALISQAASIFTSITAAAINLVVIMLLGVVYKILAYKLTDWERYRTQSEYDRAFTVKMFLFQFVNYYSSLFYIAFFKGTFSGSPNNYNRSLLGLRQQQCSSGGCLVELCIQLAIIMVGKQAWNNILEFILPKIKNWIARRNIDKEDDGSEKDIPLMEEDEDLQELGQQGLFFEYLEMVIQFGFITLFVAAFPLAPFFALLNNVIEIRLDAYKFITQLQRPLAAQAPNIGAWYGILDSISKMAVITNAFVIAVTSDFIPRMVYEYGNVSQSGTLDGYVNFSLSYFNVTDFPSSEIPKANLSGQLSYTSTFCRYSGYRQTEYPYSYNLNYWRIMTVRLAFVVVFEHLIFFIKFAIGYAIPDIPKSLRLTIKREEYLAKQALEDDKLVRNNSNA</sequence>
<dbReference type="InterPro" id="IPR032394">
    <property type="entry name" value="Anoct_dimer"/>
</dbReference>
<gene>
    <name evidence="12" type="ORF">TRIADDRAFT_54261</name>
</gene>
<evidence type="ECO:0000256" key="7">
    <source>
        <dbReference type="ARBA" id="ARBA00023180"/>
    </source>
</evidence>
<evidence type="ECO:0000256" key="4">
    <source>
        <dbReference type="ARBA" id="ARBA00022692"/>
    </source>
</evidence>
<dbReference type="GO" id="GO:0046983">
    <property type="term" value="F:protein dimerization activity"/>
    <property type="evidence" value="ECO:0007669"/>
    <property type="project" value="InterPro"/>
</dbReference>
<dbReference type="GO" id="GO:1902476">
    <property type="term" value="P:chloride transmembrane transport"/>
    <property type="evidence" value="ECO:0000318"/>
    <property type="project" value="GO_Central"/>
</dbReference>
<feature type="region of interest" description="Disordered" evidence="9">
    <location>
        <begin position="1"/>
        <end position="93"/>
    </location>
</feature>
<dbReference type="InParanoid" id="B3RRJ5"/>
<feature type="transmembrane region" description="Helical" evidence="8">
    <location>
        <begin position="845"/>
        <end position="866"/>
    </location>
</feature>
<dbReference type="Pfam" id="PF16178">
    <property type="entry name" value="Anoct_dimer"/>
    <property type="match status" value="1"/>
</dbReference>
<dbReference type="PhylomeDB" id="B3RRJ5"/>
<keyword evidence="5 8" id="KW-1133">Transmembrane helix</keyword>
<dbReference type="PANTHER" id="PTHR12308">
    <property type="entry name" value="ANOCTAMIN"/>
    <property type="match status" value="1"/>
</dbReference>
<dbReference type="PANTHER" id="PTHR12308:SF84">
    <property type="entry name" value="ANOCTAMIN"/>
    <property type="match status" value="1"/>
</dbReference>
<keyword evidence="6 8" id="KW-0472">Membrane</keyword>
<dbReference type="FunCoup" id="B3RRJ5">
    <property type="interactions" value="386"/>
</dbReference>
<evidence type="ECO:0000256" key="3">
    <source>
        <dbReference type="ARBA" id="ARBA00022475"/>
    </source>
</evidence>
<comment type="caution">
    <text evidence="8">Lacks conserved residue(s) required for the propagation of feature annotation.</text>
</comment>
<dbReference type="GeneID" id="6751567"/>
<feature type="transmembrane region" description="Helical" evidence="8">
    <location>
        <begin position="335"/>
        <end position="362"/>
    </location>
</feature>
<evidence type="ECO:0000256" key="5">
    <source>
        <dbReference type="ARBA" id="ARBA00022989"/>
    </source>
</evidence>
<proteinExistence type="inferred from homology"/>
<feature type="compositionally biased region" description="Polar residues" evidence="9">
    <location>
        <begin position="1"/>
        <end position="18"/>
    </location>
</feature>
<evidence type="ECO:0000256" key="6">
    <source>
        <dbReference type="ARBA" id="ARBA00023136"/>
    </source>
</evidence>
<dbReference type="Proteomes" id="UP000009022">
    <property type="component" value="Unassembled WGS sequence"/>
</dbReference>
<evidence type="ECO:0000256" key="9">
    <source>
        <dbReference type="SAM" id="MobiDB-lite"/>
    </source>
</evidence>
<comment type="subcellular location">
    <subcellularLocation>
        <location evidence="1">Cell membrane</location>
        <topology evidence="1">Multi-pass membrane protein</topology>
    </subcellularLocation>
    <subcellularLocation>
        <location evidence="8">Membrane</location>
        <topology evidence="8">Multi-pass membrane protein</topology>
    </subcellularLocation>
</comment>
<dbReference type="GO" id="GO:0005886">
    <property type="term" value="C:plasma membrane"/>
    <property type="evidence" value="ECO:0000318"/>
    <property type="project" value="GO_Central"/>
</dbReference>
<protein>
    <recommendedName>
        <fullName evidence="8">Anoctamin</fullName>
    </recommendedName>
</protein>
<keyword evidence="3" id="KW-1003">Cell membrane</keyword>
<evidence type="ECO:0000256" key="2">
    <source>
        <dbReference type="ARBA" id="ARBA00009671"/>
    </source>
</evidence>
<comment type="similarity">
    <text evidence="2 8">Belongs to the anoctamin family.</text>
</comment>
<evidence type="ECO:0000259" key="10">
    <source>
        <dbReference type="Pfam" id="PF04547"/>
    </source>
</evidence>